<dbReference type="EMBL" id="SNRW01003593">
    <property type="protein sequence ID" value="KAA6389420.1"/>
    <property type="molecule type" value="Genomic_DNA"/>
</dbReference>
<dbReference type="Proteomes" id="UP000324800">
    <property type="component" value="Unassembled WGS sequence"/>
</dbReference>
<protein>
    <submittedName>
        <fullName evidence="1">Uncharacterized protein</fullName>
    </submittedName>
</protein>
<evidence type="ECO:0000313" key="1">
    <source>
        <dbReference type="EMBL" id="KAA6389420.1"/>
    </source>
</evidence>
<proteinExistence type="predicted"/>
<sequence length="102" mass="11891">GYIRALIVAFSTVSAIGQFECIDIFWGLNFIINFLFELRYGRDNTSNSRQSTVRSFPPQQLLAKTCYEQIEEEGGNEELEIQLINEGYNQYFYIKDYAIRAQ</sequence>
<evidence type="ECO:0000313" key="2">
    <source>
        <dbReference type="Proteomes" id="UP000324800"/>
    </source>
</evidence>
<gene>
    <name evidence="1" type="ORF">EZS28_015049</name>
</gene>
<feature type="non-terminal residue" evidence="1">
    <location>
        <position position="1"/>
    </location>
</feature>
<reference evidence="1 2" key="1">
    <citation type="submission" date="2019-03" db="EMBL/GenBank/DDBJ databases">
        <title>Single cell metagenomics reveals metabolic interactions within the superorganism composed of flagellate Streblomastix strix and complex community of Bacteroidetes bacteria on its surface.</title>
        <authorList>
            <person name="Treitli S.C."/>
            <person name="Kolisko M."/>
            <person name="Husnik F."/>
            <person name="Keeling P."/>
            <person name="Hampl V."/>
        </authorList>
    </citation>
    <scope>NUCLEOTIDE SEQUENCE [LARGE SCALE GENOMIC DNA]</scope>
    <source>
        <strain evidence="1">ST1C</strain>
    </source>
</reference>
<organism evidence="1 2">
    <name type="scientific">Streblomastix strix</name>
    <dbReference type="NCBI Taxonomy" id="222440"/>
    <lineage>
        <taxon>Eukaryota</taxon>
        <taxon>Metamonada</taxon>
        <taxon>Preaxostyla</taxon>
        <taxon>Oxymonadida</taxon>
        <taxon>Streblomastigidae</taxon>
        <taxon>Streblomastix</taxon>
    </lineage>
</organism>
<comment type="caution">
    <text evidence="1">The sequence shown here is derived from an EMBL/GenBank/DDBJ whole genome shotgun (WGS) entry which is preliminary data.</text>
</comment>
<name>A0A5J4W3Y2_9EUKA</name>
<dbReference type="AlphaFoldDB" id="A0A5J4W3Y2"/>
<accession>A0A5J4W3Y2</accession>